<reference evidence="1" key="1">
    <citation type="submission" date="2021-06" db="EMBL/GenBank/DDBJ databases">
        <authorList>
            <person name="Kallberg Y."/>
            <person name="Tangrot J."/>
            <person name="Rosling A."/>
        </authorList>
    </citation>
    <scope>NUCLEOTIDE SEQUENCE</scope>
    <source>
        <strain evidence="1">28 12/20/2015</strain>
    </source>
</reference>
<evidence type="ECO:0000313" key="1">
    <source>
        <dbReference type="EMBL" id="CAG8690377.1"/>
    </source>
</evidence>
<comment type="caution">
    <text evidence="1">The sequence shown here is derived from an EMBL/GenBank/DDBJ whole genome shotgun (WGS) entry which is preliminary data.</text>
</comment>
<evidence type="ECO:0000313" key="2">
    <source>
        <dbReference type="Proteomes" id="UP000789366"/>
    </source>
</evidence>
<accession>A0ACA9P8Q9</accession>
<organism evidence="1 2">
    <name type="scientific">Cetraspora pellucida</name>
    <dbReference type="NCBI Taxonomy" id="1433469"/>
    <lineage>
        <taxon>Eukaryota</taxon>
        <taxon>Fungi</taxon>
        <taxon>Fungi incertae sedis</taxon>
        <taxon>Mucoromycota</taxon>
        <taxon>Glomeromycotina</taxon>
        <taxon>Glomeromycetes</taxon>
        <taxon>Diversisporales</taxon>
        <taxon>Gigasporaceae</taxon>
        <taxon>Cetraspora</taxon>
    </lineage>
</organism>
<sequence length="318" mass="36976">MLLKLKPKQLQPSTQSSTTQAIKLPQTQKNSESQSVIEEPNLETSYNQLYEESLNSDNDIDFESVSNINNLYKRKNTFVTNQSKKLKLDKRNYLYNEEAIIGSLESLYTIVNVLTDTINEIKKEQNEMYEFIKQQKTFTNQKIVRKAIHDKMDNIKYLSNELLEVVSKLALETHNKEIAWEYRSEIKGKVKKALSEVFGKDRFPPIEQACPSADQVNAWKCKDTIRLCFEDLENPKDPNNPGFTWRLAVLEHLYPEEITKNNIAFASVCIDVICNTEYSGYELRQDYVIQEMNYALQGIESNELEAYESDANYLEEDE</sequence>
<protein>
    <submittedName>
        <fullName evidence="1">1259_t:CDS:1</fullName>
    </submittedName>
</protein>
<proteinExistence type="predicted"/>
<gene>
    <name evidence="1" type="ORF">SPELUC_LOCUS10719</name>
</gene>
<name>A0ACA9P8Q9_9GLOM</name>
<dbReference type="EMBL" id="CAJVPW010020715">
    <property type="protein sequence ID" value="CAG8690377.1"/>
    <property type="molecule type" value="Genomic_DNA"/>
</dbReference>
<dbReference type="Proteomes" id="UP000789366">
    <property type="component" value="Unassembled WGS sequence"/>
</dbReference>
<keyword evidence="2" id="KW-1185">Reference proteome</keyword>